<feature type="domain" description="Amidohydrolase-related" evidence="5">
    <location>
        <begin position="44"/>
        <end position="347"/>
    </location>
</feature>
<comment type="similarity">
    <text evidence="1">Belongs to the metallo-dependent hydrolases superfamily. NagA family.</text>
</comment>
<dbReference type="PANTHER" id="PTHR11113:SF14">
    <property type="entry name" value="N-ACETYLGLUCOSAMINE-6-PHOSPHATE DEACETYLASE"/>
    <property type="match status" value="1"/>
</dbReference>
<dbReference type="Gene3D" id="2.30.40.10">
    <property type="entry name" value="Urease, subunit C, domain 1"/>
    <property type="match status" value="1"/>
</dbReference>
<dbReference type="SUPFAM" id="SSF51556">
    <property type="entry name" value="Metallo-dependent hydrolases"/>
    <property type="match status" value="1"/>
</dbReference>
<dbReference type="PANTHER" id="PTHR11113">
    <property type="entry name" value="N-ACETYLGLUCOSAMINE-6-PHOSPHATE DEACETYLASE"/>
    <property type="match status" value="1"/>
</dbReference>
<dbReference type="PIRSF" id="PIRSF038994">
    <property type="entry name" value="NagA"/>
    <property type="match status" value="1"/>
</dbReference>
<dbReference type="Pfam" id="PF01979">
    <property type="entry name" value="Amidohydro_1"/>
    <property type="match status" value="1"/>
</dbReference>
<accession>A0A6J6JUM0</accession>
<protein>
    <submittedName>
        <fullName evidence="6">Unannotated protein</fullName>
    </submittedName>
</protein>
<dbReference type="InterPro" id="IPR032466">
    <property type="entry name" value="Metal_Hydrolase"/>
</dbReference>
<evidence type="ECO:0000256" key="1">
    <source>
        <dbReference type="ARBA" id="ARBA00010716"/>
    </source>
</evidence>
<dbReference type="Gene3D" id="3.20.20.140">
    <property type="entry name" value="Metal-dependent hydrolases"/>
    <property type="match status" value="1"/>
</dbReference>
<keyword evidence="2" id="KW-0479">Metal-binding</keyword>
<reference evidence="6" key="1">
    <citation type="submission" date="2020-05" db="EMBL/GenBank/DDBJ databases">
        <authorList>
            <person name="Chiriac C."/>
            <person name="Salcher M."/>
            <person name="Ghai R."/>
            <person name="Kavagutti S V."/>
        </authorList>
    </citation>
    <scope>NUCLEOTIDE SEQUENCE</scope>
</reference>
<evidence type="ECO:0000256" key="2">
    <source>
        <dbReference type="ARBA" id="ARBA00022723"/>
    </source>
</evidence>
<dbReference type="InterPro" id="IPR011059">
    <property type="entry name" value="Metal-dep_hydrolase_composite"/>
</dbReference>
<sequence>MSVVVTCEHFFDGVTMHGARSVTYENGAIAAIEPFDGTPDHFVISPGFVDIQMNGFEQWDVARSSALELRDLGNRLQELGTTTWLGTITTAPLDSLSRSITTIDTGVTRDEIPGCAGIHVEGPFLGAAPGAHNPSWIIPIDKGWIQQLPANVRLVTLAAEQDAVVTGISLLREKGIAISIGHSRPNEDQWKQARKAGATLVTHLFNGMSGIHHREEGLALMALNDRDVFTGLIGDLVHVSPEAVLLAFTVKGDGRVCLVSDTVGWSSSWAQKRDIEIRDGSPRLPNGTLAGSSTSLAECVRRVVTLAGVPLEQALRAATSTPADAIGLSSVGRLAVGQPADFVALDNLLYVTRTWSRLVSLRG</sequence>
<dbReference type="GO" id="GO:0046872">
    <property type="term" value="F:metal ion binding"/>
    <property type="evidence" value="ECO:0007669"/>
    <property type="project" value="UniProtKB-KW"/>
</dbReference>
<name>A0A6J6JUM0_9ZZZZ</name>
<dbReference type="InterPro" id="IPR003764">
    <property type="entry name" value="GlcNAc_6-P_deAcase"/>
</dbReference>
<dbReference type="InterPro" id="IPR006680">
    <property type="entry name" value="Amidohydro-rel"/>
</dbReference>
<gene>
    <name evidence="6" type="ORF">UFOPK2086_00917</name>
</gene>
<evidence type="ECO:0000256" key="4">
    <source>
        <dbReference type="ARBA" id="ARBA00023277"/>
    </source>
</evidence>
<organism evidence="6">
    <name type="scientific">freshwater metagenome</name>
    <dbReference type="NCBI Taxonomy" id="449393"/>
    <lineage>
        <taxon>unclassified sequences</taxon>
        <taxon>metagenomes</taxon>
        <taxon>ecological metagenomes</taxon>
    </lineage>
</organism>
<proteinExistence type="inferred from homology"/>
<dbReference type="GO" id="GO:0008448">
    <property type="term" value="F:N-acetylglucosamine-6-phosphate deacetylase activity"/>
    <property type="evidence" value="ECO:0007669"/>
    <property type="project" value="InterPro"/>
</dbReference>
<evidence type="ECO:0000259" key="5">
    <source>
        <dbReference type="Pfam" id="PF01979"/>
    </source>
</evidence>
<keyword evidence="4" id="KW-0119">Carbohydrate metabolism</keyword>
<dbReference type="EMBL" id="CAEZVQ010000127">
    <property type="protein sequence ID" value="CAB4640168.1"/>
    <property type="molecule type" value="Genomic_DNA"/>
</dbReference>
<dbReference type="GO" id="GO:0006046">
    <property type="term" value="P:N-acetylglucosamine catabolic process"/>
    <property type="evidence" value="ECO:0007669"/>
    <property type="project" value="TreeGrafter"/>
</dbReference>
<evidence type="ECO:0000313" key="6">
    <source>
        <dbReference type="EMBL" id="CAB4640168.1"/>
    </source>
</evidence>
<evidence type="ECO:0000256" key="3">
    <source>
        <dbReference type="ARBA" id="ARBA00022801"/>
    </source>
</evidence>
<dbReference type="AlphaFoldDB" id="A0A6J6JUM0"/>
<keyword evidence="3" id="KW-0378">Hydrolase</keyword>